<dbReference type="InterPro" id="IPR012338">
    <property type="entry name" value="Beta-lactam/transpept-like"/>
</dbReference>
<dbReference type="PANTHER" id="PTHR46825:SF7">
    <property type="entry name" value="D-ALANYL-D-ALANINE CARBOXYPEPTIDASE"/>
    <property type="match status" value="1"/>
</dbReference>
<organism evidence="2 3">
    <name type="scientific">Actinoplanes italicus</name>
    <dbReference type="NCBI Taxonomy" id="113567"/>
    <lineage>
        <taxon>Bacteria</taxon>
        <taxon>Bacillati</taxon>
        <taxon>Actinomycetota</taxon>
        <taxon>Actinomycetes</taxon>
        <taxon>Micromonosporales</taxon>
        <taxon>Micromonosporaceae</taxon>
        <taxon>Actinoplanes</taxon>
    </lineage>
</organism>
<comment type="caution">
    <text evidence="2">The sequence shown here is derived from an EMBL/GenBank/DDBJ whole genome shotgun (WGS) entry which is preliminary data.</text>
</comment>
<evidence type="ECO:0000313" key="3">
    <source>
        <dbReference type="Proteomes" id="UP000239415"/>
    </source>
</evidence>
<evidence type="ECO:0000259" key="1">
    <source>
        <dbReference type="Pfam" id="PF00144"/>
    </source>
</evidence>
<dbReference type="AlphaFoldDB" id="A0A2T0K300"/>
<feature type="domain" description="Beta-lactamase-related" evidence="1">
    <location>
        <begin position="20"/>
        <end position="312"/>
    </location>
</feature>
<dbReference type="InterPro" id="IPR050491">
    <property type="entry name" value="AmpC-like"/>
</dbReference>
<accession>A0A2T0K300</accession>
<reference evidence="2 3" key="1">
    <citation type="submission" date="2018-03" db="EMBL/GenBank/DDBJ databases">
        <title>Genomic Encyclopedia of Archaeal and Bacterial Type Strains, Phase II (KMG-II): from individual species to whole genera.</title>
        <authorList>
            <person name="Goeker M."/>
        </authorList>
    </citation>
    <scope>NUCLEOTIDE SEQUENCE [LARGE SCALE GENOMIC DNA]</scope>
    <source>
        <strain evidence="2 3">DSM 43146</strain>
    </source>
</reference>
<dbReference type="PANTHER" id="PTHR46825">
    <property type="entry name" value="D-ALANYL-D-ALANINE-CARBOXYPEPTIDASE/ENDOPEPTIDASE AMPH"/>
    <property type="match status" value="1"/>
</dbReference>
<gene>
    <name evidence="2" type="ORF">CLV67_117235</name>
</gene>
<protein>
    <submittedName>
        <fullName evidence="2">CubicO group peptidase (Beta-lactamase class C family)</fullName>
    </submittedName>
</protein>
<dbReference type="InterPro" id="IPR001466">
    <property type="entry name" value="Beta-lactam-related"/>
</dbReference>
<evidence type="ECO:0000313" key="2">
    <source>
        <dbReference type="EMBL" id="PRX17178.1"/>
    </source>
</evidence>
<dbReference type="Pfam" id="PF00144">
    <property type="entry name" value="Beta-lactamase"/>
    <property type="match status" value="1"/>
</dbReference>
<name>A0A2T0K300_9ACTN</name>
<dbReference type="SUPFAM" id="SSF56601">
    <property type="entry name" value="beta-lactamase/transpeptidase-like"/>
    <property type="match status" value="1"/>
</dbReference>
<dbReference type="Gene3D" id="3.40.710.10">
    <property type="entry name" value="DD-peptidase/beta-lactamase superfamily"/>
    <property type="match status" value="1"/>
</dbReference>
<dbReference type="EMBL" id="PVMZ01000017">
    <property type="protein sequence ID" value="PRX17178.1"/>
    <property type="molecule type" value="Genomic_DNA"/>
</dbReference>
<keyword evidence="3" id="KW-1185">Reference proteome</keyword>
<sequence>MLFPLPRMDAMSDLDELTRQAVRRLEQRRHGVVVAALAGDATEIRSSGGLTADSRLEIGSVSKVFTSLILARMAERGEVGLDQPLGDFLPAPAGITLRHLATHTSGLPRLPKGMVIRAIIRRETTDPYAHCTADFLIENLSRIRPATPGKKFRYSNLGAGLLGLALSRHAGLGYADLVAREITTPLGLSSTGTGGQVEQGHKADGKPAGPWNLADLAGAGGLRSTATDLVRFVRAHYEESVITSAVALELATEFRRNPFQTVRLGWMAHRLHPRQGGHLQILHNGQTGGYYSFVAFDQEKQVGVVMLTDTSRVGDQVGLDLLSALQSRA</sequence>
<dbReference type="Proteomes" id="UP000239415">
    <property type="component" value="Unassembled WGS sequence"/>
</dbReference>
<proteinExistence type="predicted"/>